<evidence type="ECO:0008006" key="3">
    <source>
        <dbReference type="Google" id="ProtNLM"/>
    </source>
</evidence>
<accession>A0A0A6P3B2</accession>
<proteinExistence type="predicted"/>
<dbReference type="InterPro" id="IPR035069">
    <property type="entry name" value="TTHA1013/TTHA0281-like"/>
</dbReference>
<sequence>MNTMTYKGYVARIEYDAEERIFVGHLAGIRDIVGFHGTSVDELESAFQEAVAHYLEICEKTGQKPVHAAVATAAEMSDNSINQWVADVLTKAVHGSSRTMQV</sequence>
<dbReference type="Proteomes" id="UP000030428">
    <property type="component" value="Unassembled WGS sequence"/>
</dbReference>
<dbReference type="EMBL" id="JSZA02000109">
    <property type="protein sequence ID" value="KHD09970.1"/>
    <property type="molecule type" value="Genomic_DNA"/>
</dbReference>
<gene>
    <name evidence="1" type="ORF">PN36_22955</name>
</gene>
<keyword evidence="2" id="KW-1185">Reference proteome</keyword>
<evidence type="ECO:0000313" key="2">
    <source>
        <dbReference type="Proteomes" id="UP000030428"/>
    </source>
</evidence>
<name>A0A0A6P3B2_9GAMM</name>
<protein>
    <recommendedName>
        <fullName evidence="3">HicB family protein</fullName>
    </recommendedName>
</protein>
<reference evidence="1 2" key="1">
    <citation type="journal article" date="2016" name="Front. Microbiol.">
        <title>Single-Cell (Meta-)Genomics of a Dimorphic Candidatus Thiomargarita nelsonii Reveals Genomic Plasticity.</title>
        <authorList>
            <person name="Flood B.E."/>
            <person name="Fliss P."/>
            <person name="Jones D.S."/>
            <person name="Dick G.J."/>
            <person name="Jain S."/>
            <person name="Kaster A.K."/>
            <person name="Winkel M."/>
            <person name="Mussmann M."/>
            <person name="Bailey J."/>
        </authorList>
    </citation>
    <scope>NUCLEOTIDE SEQUENCE [LARGE SCALE GENOMIC DNA]</scope>
    <source>
        <strain evidence="1">Hydrate Ridge</strain>
    </source>
</reference>
<dbReference type="SUPFAM" id="SSF143100">
    <property type="entry name" value="TTHA1013/TTHA0281-like"/>
    <property type="match status" value="1"/>
</dbReference>
<organism evidence="1 2">
    <name type="scientific">Candidatus Thiomargarita nelsonii</name>
    <dbReference type="NCBI Taxonomy" id="1003181"/>
    <lineage>
        <taxon>Bacteria</taxon>
        <taxon>Pseudomonadati</taxon>
        <taxon>Pseudomonadota</taxon>
        <taxon>Gammaproteobacteria</taxon>
        <taxon>Thiotrichales</taxon>
        <taxon>Thiotrichaceae</taxon>
        <taxon>Thiomargarita</taxon>
    </lineage>
</organism>
<dbReference type="AlphaFoldDB" id="A0A0A6P3B2"/>
<evidence type="ECO:0000313" key="1">
    <source>
        <dbReference type="EMBL" id="KHD09970.1"/>
    </source>
</evidence>
<comment type="caution">
    <text evidence="1">The sequence shown here is derived from an EMBL/GenBank/DDBJ whole genome shotgun (WGS) entry which is preliminary data.</text>
</comment>